<feature type="compositionally biased region" description="Polar residues" evidence="2">
    <location>
        <begin position="86"/>
        <end position="96"/>
    </location>
</feature>
<evidence type="ECO:0000256" key="1">
    <source>
        <dbReference type="ARBA" id="ARBA00023054"/>
    </source>
</evidence>
<dbReference type="Ensembl" id="ENSELUT00000000759.3">
    <property type="protein sequence ID" value="ENSELUP00000011264.2"/>
    <property type="gene ID" value="ENSELUG00000011642.3"/>
</dbReference>
<organism evidence="3 4">
    <name type="scientific">Esox lucius</name>
    <name type="common">Northern pike</name>
    <dbReference type="NCBI Taxonomy" id="8010"/>
    <lineage>
        <taxon>Eukaryota</taxon>
        <taxon>Metazoa</taxon>
        <taxon>Chordata</taxon>
        <taxon>Craniata</taxon>
        <taxon>Vertebrata</taxon>
        <taxon>Euteleostomi</taxon>
        <taxon>Actinopterygii</taxon>
        <taxon>Neopterygii</taxon>
        <taxon>Teleostei</taxon>
        <taxon>Protacanthopterygii</taxon>
        <taxon>Esociformes</taxon>
        <taxon>Esocidae</taxon>
        <taxon>Esox</taxon>
    </lineage>
</organism>
<feature type="compositionally biased region" description="Basic and acidic residues" evidence="2">
    <location>
        <begin position="165"/>
        <end position="176"/>
    </location>
</feature>
<dbReference type="OrthoDB" id="8937543at2759"/>
<accession>A0A3P8Y6A1</accession>
<reference evidence="4" key="1">
    <citation type="journal article" date="2014" name="PLoS ONE">
        <title>The genome and linkage map of the northern pike (Esox lucius): conserved synteny revealed between the salmonid sister group and the Neoteleostei.</title>
        <authorList>
            <person name="Rondeau E.B."/>
            <person name="Minkley D.R."/>
            <person name="Leong J.S."/>
            <person name="Messmer A.M."/>
            <person name="Jantzen J.R."/>
            <person name="von Schalburg K.R."/>
            <person name="Lemon C."/>
            <person name="Bird N.H."/>
            <person name="Koop B.F."/>
        </authorList>
    </citation>
    <scope>NUCLEOTIDE SEQUENCE</scope>
</reference>
<dbReference type="CTD" id="553293"/>
<dbReference type="InterPro" id="IPR051990">
    <property type="entry name" value="CCPG1/PBIP1"/>
</dbReference>
<evidence type="ECO:0008006" key="5">
    <source>
        <dbReference type="Google" id="ProtNLM"/>
    </source>
</evidence>
<reference evidence="3" key="2">
    <citation type="submission" date="2020-02" db="EMBL/GenBank/DDBJ databases">
        <title>Esox lucius (northern pike) genome, fEsoLuc1, primary haplotype.</title>
        <authorList>
            <person name="Myers G."/>
            <person name="Karagic N."/>
            <person name="Meyer A."/>
            <person name="Pippel M."/>
            <person name="Reichard M."/>
            <person name="Winkler S."/>
            <person name="Tracey A."/>
            <person name="Sims Y."/>
            <person name="Howe K."/>
            <person name="Rhie A."/>
            <person name="Formenti G."/>
            <person name="Durbin R."/>
            <person name="Fedrigo O."/>
            <person name="Jarvis E.D."/>
        </authorList>
    </citation>
    <scope>NUCLEOTIDE SEQUENCE [LARGE SCALE GENOMIC DNA]</scope>
</reference>
<feature type="region of interest" description="Disordered" evidence="2">
    <location>
        <begin position="296"/>
        <end position="317"/>
    </location>
</feature>
<feature type="compositionally biased region" description="Polar residues" evidence="2">
    <location>
        <begin position="435"/>
        <end position="444"/>
    </location>
</feature>
<evidence type="ECO:0000256" key="2">
    <source>
        <dbReference type="SAM" id="MobiDB-lite"/>
    </source>
</evidence>
<dbReference type="InParanoid" id="A0A3P8Y6A1"/>
<dbReference type="STRING" id="8010.ENSELUP00000011264"/>
<dbReference type="Bgee" id="ENSELUG00000011642">
    <property type="expression patterns" value="Expressed in stomach and 14 other cell types or tissues"/>
</dbReference>
<sequence length="882" mass="100170">MSDSSGAANTNSWTVLPPEETVAETLRPVKGIKHHEDNSATEEPAESRPCEDAFSAQHSPVKQQQASWEKEPEKGGGNADLPPGSSPATDDSQSSLLDVPSLSGAHPETHGQSSGFPKSQAPPSPGPDSFSDSYSHISSTPDLEEHPASQLTTALQEEVGLVQEEEGHTQDVHCDKGLGQGVEEADIEVKKSTDSRLDAEAVGEVEGVSGLRRRRGSLLAAVEQIGREEEEEEEDEEEEEFRIPQPREVENMGFSLNKCILGAVMLLGLGTIFFSGVFMDLNDEGDHDARELRDTEGLGKQEWLNPEVPPPPVDAGSTDHLNKLAKEDPQIAILQAQLLAQKEELKVAQKHAEEEAKERNKREEIEKEHSRLKNEMASLPLLQKENEKMKKELESVAVLQKEVETLRSTMAELSHITVKEETPPTVSASVSPTSDQAGDNSRSKAYTIEREAKRSGTAEKRGKHWKTEKTEQGKDWNKDEKMEWTEGGKKDWKVENEWKKGKYNLEKEGKERKVKERKNEWKKMDKNGEGKEDQFGRSGEAKPGKVTEFKEKTERKPWMVENDWEKGKPKRWSNGKEWEGKERESKNGRWIKDKEEGKGEEQKNLKDDKWNKRKEEWKGKVEKNLKNEGRNKRSQEWKEKETDLKKDRGNKEKQERKAEKEWKKGKDDKDGGKEWKKKEWKGERAWKKSERNEGWNAGDGKKGTLNEKYEKEHRQHSPEGQKERWRREKGPSQSHRPPPLEHPEYWSHQRKRLHHQLNPATHCNSVDVCAQAEGLQPVTMPEFQELLLDFLAKAEGHGVEPAKTEELSKLMAEFFRDGVFIHDQLSFRDFVEDVDDILEDMVGEDNEELEEAMDGFEEEALSKFAMPGGGGRVKVTSGRGQA</sequence>
<evidence type="ECO:0000313" key="4">
    <source>
        <dbReference type="Proteomes" id="UP000265140"/>
    </source>
</evidence>
<feature type="compositionally biased region" description="Polar residues" evidence="2">
    <location>
        <begin position="1"/>
        <end position="14"/>
    </location>
</feature>
<feature type="compositionally biased region" description="Basic and acidic residues" evidence="2">
    <location>
        <begin position="574"/>
        <end position="730"/>
    </location>
</feature>
<dbReference type="GeneTree" id="ENSGT00730000111747"/>
<feature type="compositionally biased region" description="Polar residues" evidence="2">
    <location>
        <begin position="56"/>
        <end position="67"/>
    </location>
</feature>
<keyword evidence="4" id="KW-1185">Reference proteome</keyword>
<dbReference type="Proteomes" id="UP000265140">
    <property type="component" value="Chromosome 20"/>
</dbReference>
<feature type="compositionally biased region" description="Basic and acidic residues" evidence="2">
    <location>
        <begin position="350"/>
        <end position="374"/>
    </location>
</feature>
<dbReference type="GeneID" id="105024472"/>
<evidence type="ECO:0000313" key="3">
    <source>
        <dbReference type="Ensembl" id="ENSELUP00000011264.2"/>
    </source>
</evidence>
<name>A0A3P8Y6A1_ESOLU</name>
<reference evidence="3" key="4">
    <citation type="submission" date="2025-09" db="UniProtKB">
        <authorList>
            <consortium name="Ensembl"/>
        </authorList>
    </citation>
    <scope>IDENTIFICATION</scope>
</reference>
<dbReference type="AlphaFoldDB" id="A0A3P8Y6A1"/>
<dbReference type="RefSeq" id="XP_010892736.2">
    <property type="nucleotide sequence ID" value="XM_010894434.4"/>
</dbReference>
<proteinExistence type="predicted"/>
<reference evidence="3" key="3">
    <citation type="submission" date="2025-08" db="UniProtKB">
        <authorList>
            <consortium name="Ensembl"/>
        </authorList>
    </citation>
    <scope>IDENTIFICATION</scope>
</reference>
<feature type="compositionally biased region" description="Low complexity" evidence="2">
    <location>
        <begin position="127"/>
        <end position="139"/>
    </location>
</feature>
<keyword evidence="1" id="KW-0175">Coiled coil</keyword>
<feature type="region of interest" description="Disordered" evidence="2">
    <location>
        <begin position="414"/>
        <end position="743"/>
    </location>
</feature>
<dbReference type="OMA" id="WKEKSAW"/>
<dbReference type="PANTHER" id="PTHR28638">
    <property type="entry name" value="CELL CYCLE PROGRESSION PROTEIN 1"/>
    <property type="match status" value="1"/>
</dbReference>
<dbReference type="GO" id="GO:0016020">
    <property type="term" value="C:membrane"/>
    <property type="evidence" value="ECO:0007669"/>
    <property type="project" value="TreeGrafter"/>
</dbReference>
<feature type="region of interest" description="Disordered" evidence="2">
    <location>
        <begin position="350"/>
        <end position="382"/>
    </location>
</feature>
<feature type="compositionally biased region" description="Low complexity" evidence="2">
    <location>
        <begin position="423"/>
        <end position="434"/>
    </location>
</feature>
<dbReference type="PANTHER" id="PTHR28638:SF3">
    <property type="entry name" value="PRE-B-CELL LEUKEMIA TRANSCRIPTION FACTOR-INTERACTING PROTEIN 1 ISOFORM X1"/>
    <property type="match status" value="1"/>
</dbReference>
<feature type="region of interest" description="Disordered" evidence="2">
    <location>
        <begin position="1"/>
        <end position="183"/>
    </location>
</feature>
<protein>
    <recommendedName>
        <fullName evidence="5">Pre-B-cell leukemia homeobox interacting protein 1b</fullName>
    </recommendedName>
</protein>
<feature type="compositionally biased region" description="Basic and acidic residues" evidence="2">
    <location>
        <begin position="447"/>
        <end position="567"/>
    </location>
</feature>